<gene>
    <name evidence="2" type="ORF">Lche_0248</name>
</gene>
<dbReference type="RefSeq" id="WP_058387260.1">
    <property type="nucleotide sequence ID" value="NZ_LNXW01000008.1"/>
</dbReference>
<feature type="compositionally biased region" description="Low complexity" evidence="1">
    <location>
        <begin position="951"/>
        <end position="965"/>
    </location>
</feature>
<evidence type="ECO:0000313" key="2">
    <source>
        <dbReference type="EMBL" id="KTC82568.1"/>
    </source>
</evidence>
<sequence length="1205" mass="131849">MPYINKEFLAALQNTDALRKFTPSSERDEALNALLLADTADLLEAAVLAHNNFWEKIDIKLQNLVKSSSWGSGNSLDISQTEALKSMRKAAAEQRVKFALASAKPDVLVSLLTTGFTDNGKELRDYIESQQTHLGLNLTGLPGWTPTTNENLLTKDSLVRVRTEAATQLLIKLIDKRDITNPKLFHDLVNAPTVGDFQTAAKDLLKAGGITPPQGKTLEELTAALTLDSKTQVVAAVAVVEFERQLQQFKSSVTDAQLLDPSMRDILKEANKENFTTNLAAHANLKEDPQNPYKTTIAGLPKDKKEALATSYQQSLCEQYVKARVLTVNKAINDANFVAALNDTTATNLKASLKAFIGGGNDDGVIDLAVTDTNLATFKVALTKNAINIIGAGGTPAHLTSLKELETAANKDLASFRKELAKKIPGVASFDFVQEKDLPELRKALGAQIGAFARNDRAAQFEAEVKKSRLDAGPGKPVTHKELVAVFKQLPDAKQLEILKDIDKTKKHELLISAKTKEELEYYLGTKNAEGGPLQLTQLVEENKRAALFKQIYNPEIAKVLMGIEPPIVPTPAMINTINTALLAATYKDTNVSSGAPFKVVVDAISTACFNRAGNAADDYFYKAFGLTDESANTFTDGGAIATAIEQYRTQSKPLLDALADATPYNPSNLNSGLSPVQKKFVEILARVNGTHTLTTQIGGTAYTMNDKPGIKKIYLALGNSSNTHEFLDKLIPNASGDPVKLKMKEELSREFTPEEYEQLKAMRVEFLMAGTPAQKETIIKEIKEDLERVQDSSPTIEKHKGYLKNLQEDLTSLPNLFSGANEVKAKNKANEMKGKYEALGKQCDTIIEHLASTQHKLQVYLDQIPLPIAPGPNQEELTKLHEELTSEKTKIKTQLKFYQGLKKQINGEDGALANIEKIMKGKATVLVEKATISYSIIDIGQEKTAPIQANTTPTTGNTSGSVNTDPDATTYKVQEIPPKGKVLGINLTHYKEGQPGQPPVKESEARVTVNYHPEGKATSTGSKPISVSLVATSSTRIPKEYMAEQSMEAAKHLLKDWDGKSPIRLKGVHGKDTELQYLWTAVCLLGEHHPKFSRDKIEFRGTSSWRPEKSKELNMLGRYTDTSIYKTVFKGSASGLVEATVNEFKSMVDPKKRDQVDKGVVSATSLFRKQMDQGRPHDIATLTDRDLGKQAPRSPSLSLGGDED</sequence>
<dbReference type="PATRIC" id="fig|28084.5.peg.264"/>
<name>A0A0W0SGI6_9GAMM</name>
<protein>
    <submittedName>
        <fullName evidence="2">Interaptin</fullName>
    </submittedName>
</protein>
<feature type="compositionally biased region" description="Basic and acidic residues" evidence="1">
    <location>
        <begin position="1170"/>
        <end position="1189"/>
    </location>
</feature>
<dbReference type="AlphaFoldDB" id="A0A0W0SGI6"/>
<organism evidence="2 3">
    <name type="scientific">Legionella cherrii</name>
    <dbReference type="NCBI Taxonomy" id="28084"/>
    <lineage>
        <taxon>Bacteria</taxon>
        <taxon>Pseudomonadati</taxon>
        <taxon>Pseudomonadota</taxon>
        <taxon>Gammaproteobacteria</taxon>
        <taxon>Legionellales</taxon>
        <taxon>Legionellaceae</taxon>
        <taxon>Legionella</taxon>
    </lineage>
</organism>
<dbReference type="OrthoDB" id="5653987at2"/>
<reference evidence="2 3" key="1">
    <citation type="submission" date="2015-11" db="EMBL/GenBank/DDBJ databases">
        <title>Genomic analysis of 38 Legionella species identifies large and diverse effector repertoires.</title>
        <authorList>
            <person name="Burstein D."/>
            <person name="Amaro F."/>
            <person name="Zusman T."/>
            <person name="Lifshitz Z."/>
            <person name="Cohen O."/>
            <person name="Gilbert J.A."/>
            <person name="Pupko T."/>
            <person name="Shuman H.A."/>
            <person name="Segal G."/>
        </authorList>
    </citation>
    <scope>NUCLEOTIDE SEQUENCE [LARGE SCALE GENOMIC DNA]</scope>
    <source>
        <strain evidence="2 3">ORW</strain>
    </source>
</reference>
<proteinExistence type="predicted"/>
<dbReference type="STRING" id="28084.Lche_0248"/>
<accession>A0A0W0SGI6</accession>
<feature type="region of interest" description="Disordered" evidence="1">
    <location>
        <begin position="948"/>
        <end position="969"/>
    </location>
</feature>
<dbReference type="EMBL" id="LNXW01000008">
    <property type="protein sequence ID" value="KTC82568.1"/>
    <property type="molecule type" value="Genomic_DNA"/>
</dbReference>
<evidence type="ECO:0000313" key="3">
    <source>
        <dbReference type="Proteomes" id="UP000054921"/>
    </source>
</evidence>
<feature type="region of interest" description="Disordered" evidence="1">
    <location>
        <begin position="1168"/>
        <end position="1205"/>
    </location>
</feature>
<dbReference type="Proteomes" id="UP000054921">
    <property type="component" value="Unassembled WGS sequence"/>
</dbReference>
<comment type="caution">
    <text evidence="2">The sequence shown here is derived from an EMBL/GenBank/DDBJ whole genome shotgun (WGS) entry which is preliminary data.</text>
</comment>
<evidence type="ECO:0000256" key="1">
    <source>
        <dbReference type="SAM" id="MobiDB-lite"/>
    </source>
</evidence>